<reference evidence="2" key="2">
    <citation type="submission" date="2019-02" db="EMBL/GenBank/DDBJ databases">
        <authorList>
            <consortium name="NCBI Pathogen Detection Project"/>
        </authorList>
    </citation>
    <scope>NUCLEOTIDE SEQUENCE</scope>
    <source>
        <strain evidence="2">ILBSalm5516499</strain>
    </source>
</reference>
<evidence type="ECO:0000256" key="1">
    <source>
        <dbReference type="SAM" id="Phobius"/>
    </source>
</evidence>
<proteinExistence type="predicted"/>
<reference evidence="2" key="1">
    <citation type="journal article" date="2018" name="Genome Biol.">
        <title>SKESA: strategic k-mer extension for scrupulous assemblies.</title>
        <authorList>
            <person name="Souvorov A."/>
            <person name="Agarwala R."/>
            <person name="Lipman D.J."/>
        </authorList>
    </citation>
    <scope>NUCLEOTIDE SEQUENCE</scope>
    <source>
        <strain evidence="2">ILBSalm5516499</strain>
    </source>
</reference>
<protein>
    <submittedName>
        <fullName evidence="2">Uncharacterized protein</fullName>
    </submittedName>
</protein>
<keyword evidence="1" id="KW-1133">Transmembrane helix</keyword>
<organism evidence="2">
    <name type="scientific">Salmonella enteritidis</name>
    <dbReference type="NCBI Taxonomy" id="149539"/>
    <lineage>
        <taxon>Bacteria</taxon>
        <taxon>Pseudomonadati</taxon>
        <taxon>Pseudomonadota</taxon>
        <taxon>Gammaproteobacteria</taxon>
        <taxon>Enterobacterales</taxon>
        <taxon>Enterobacteriaceae</taxon>
        <taxon>Salmonella</taxon>
    </lineage>
</organism>
<name>A0A6Y0T034_SALEN</name>
<comment type="caution">
    <text evidence="2">The sequence shown here is derived from an EMBL/GenBank/DDBJ whole genome shotgun (WGS) entry which is preliminary data.</text>
</comment>
<feature type="transmembrane region" description="Helical" evidence="1">
    <location>
        <begin position="107"/>
        <end position="129"/>
    </location>
</feature>
<dbReference type="AlphaFoldDB" id="A0A6Y0T034"/>
<accession>A0A6Y0T034</accession>
<keyword evidence="1" id="KW-0812">Transmembrane</keyword>
<feature type="transmembrane region" description="Helical" evidence="1">
    <location>
        <begin position="156"/>
        <end position="172"/>
    </location>
</feature>
<keyword evidence="1" id="KW-0472">Membrane</keyword>
<sequence length="173" mass="19890">MNMINSNLKKTLTILIFLIFAILSSFSFYLNLPASGYCLMYLPFIIGLIFCYFLYPKYKKALKSYVDSILYFQASLVAIILVIKTVIKVPEDIFTQHLNSIHGFLYVYAMAIVAVIKCCVSYCDGYLSYMDEREQHIKEANEINKKKEDAIKNNKISLITGVSIFTLLLLLFK</sequence>
<feature type="transmembrane region" description="Helical" evidence="1">
    <location>
        <begin position="38"/>
        <end position="56"/>
    </location>
</feature>
<feature type="transmembrane region" description="Helical" evidence="1">
    <location>
        <begin position="68"/>
        <end position="87"/>
    </location>
</feature>
<feature type="transmembrane region" description="Helical" evidence="1">
    <location>
        <begin position="12"/>
        <end position="32"/>
    </location>
</feature>
<dbReference type="EMBL" id="DAAGKI010000001">
    <property type="protein sequence ID" value="HAB3423570.1"/>
    <property type="molecule type" value="Genomic_DNA"/>
</dbReference>
<evidence type="ECO:0000313" key="2">
    <source>
        <dbReference type="EMBL" id="HAB3423570.1"/>
    </source>
</evidence>
<gene>
    <name evidence="2" type="ORF">GJG62_02450</name>
</gene>